<dbReference type="InterPro" id="IPR012334">
    <property type="entry name" value="Pectin_lyas_fold"/>
</dbReference>
<sequence>MPPNLPCTYIHSTLSHISIQASAHDDLRRAHPTELCKTVPSPTVVVLYLRVSMSPSSTIFIASLALLTKHAEAAGCDGQTSPKISYDDGALHVQGGCATIHDLIEYRTNDGKQIGPIFHFDEEKKWYTDTYTGTYYLESDVFITNGATLSIDGSESEKNECESLLLASNSSTFNRITAHGGNLDIRYTKIFSWDLENEDYDTEPSDGRSYLSAVTEKITGRTKDTCPDDSSSSNGQAKKDMGNANMDIHRSEIGYLGYDGSEAYGISYKARGLCKDHSNLDIFDDDNGLNVGVTGDIYRSDLHHNWFGHYSWGHDGGKWQYNTVHDNYGYGFDPHDDSDKLRIIGNEVYNNGWHGINGVRWSNGANGNRVWMNDIVVEADQGADFALYMFKGTDPQEAEGNEDGRIRDNSVYKNEIWSDQDLVWKATEAEDNVFWVRSFLFMGFRKK</sequence>
<evidence type="ECO:0000313" key="3">
    <source>
        <dbReference type="Proteomes" id="UP000002630"/>
    </source>
</evidence>
<dbReference type="SUPFAM" id="SSF51126">
    <property type="entry name" value="Pectin lyase-like"/>
    <property type="match status" value="1"/>
</dbReference>
<gene>
    <name evidence="2" type="primary">MEP24</name>
    <name evidence="2" type="ORF">Esi_0307_0015</name>
</gene>
<protein>
    <submittedName>
        <fullName evidence="2">Mannuronan C-5-epimerase</fullName>
    </submittedName>
</protein>
<dbReference type="InterPro" id="IPR011050">
    <property type="entry name" value="Pectin_lyase_fold/virulence"/>
</dbReference>
<reference evidence="2 3" key="1">
    <citation type="journal article" date="2010" name="Nature">
        <title>The Ectocarpus genome and the independent evolution of multicellularity in brown algae.</title>
        <authorList>
            <person name="Cock J.M."/>
            <person name="Sterck L."/>
            <person name="Rouze P."/>
            <person name="Scornet D."/>
            <person name="Allen A.E."/>
            <person name="Amoutzias G."/>
            <person name="Anthouard V."/>
            <person name="Artiguenave F."/>
            <person name="Aury J.M."/>
            <person name="Badger J.H."/>
            <person name="Beszteri B."/>
            <person name="Billiau K."/>
            <person name="Bonnet E."/>
            <person name="Bothwell J.H."/>
            <person name="Bowler C."/>
            <person name="Boyen C."/>
            <person name="Brownlee C."/>
            <person name="Carrano C.J."/>
            <person name="Charrier B."/>
            <person name="Cho G.Y."/>
            <person name="Coelho S.M."/>
            <person name="Collen J."/>
            <person name="Corre E."/>
            <person name="Da Silva C."/>
            <person name="Delage L."/>
            <person name="Delaroque N."/>
            <person name="Dittami S.M."/>
            <person name="Doulbeau S."/>
            <person name="Elias M."/>
            <person name="Farnham G."/>
            <person name="Gachon C.M."/>
            <person name="Gschloessl B."/>
            <person name="Heesch S."/>
            <person name="Jabbari K."/>
            <person name="Jubin C."/>
            <person name="Kawai H."/>
            <person name="Kimura K."/>
            <person name="Kloareg B."/>
            <person name="Kupper F.C."/>
            <person name="Lang D."/>
            <person name="Le Bail A."/>
            <person name="Leblanc C."/>
            <person name="Lerouge P."/>
            <person name="Lohr M."/>
            <person name="Lopez P.J."/>
            <person name="Martens C."/>
            <person name="Maumus F."/>
            <person name="Michel G."/>
            <person name="Miranda-Saavedra D."/>
            <person name="Morales J."/>
            <person name="Moreau H."/>
            <person name="Motomura T."/>
            <person name="Nagasato C."/>
            <person name="Napoli C.A."/>
            <person name="Nelson D.R."/>
            <person name="Nyvall-Collen P."/>
            <person name="Peters A.F."/>
            <person name="Pommier C."/>
            <person name="Potin P."/>
            <person name="Poulain J."/>
            <person name="Quesneville H."/>
            <person name="Read B."/>
            <person name="Rensing S.A."/>
            <person name="Ritter A."/>
            <person name="Rousvoal S."/>
            <person name="Samanta M."/>
            <person name="Samson G."/>
            <person name="Schroeder D.C."/>
            <person name="Segurens B."/>
            <person name="Strittmatter M."/>
            <person name="Tonon T."/>
            <person name="Tregear J.W."/>
            <person name="Valentin K."/>
            <person name="von Dassow P."/>
            <person name="Yamagishi T."/>
            <person name="Van de Peer Y."/>
            <person name="Wincker P."/>
        </authorList>
    </citation>
    <scope>NUCLEOTIDE SEQUENCE [LARGE SCALE GENOMIC DNA]</scope>
    <source>
        <strain evidence="3">Ec32 / CCAP1310/4</strain>
    </source>
</reference>
<proteinExistence type="predicted"/>
<dbReference type="Gene3D" id="2.160.20.10">
    <property type="entry name" value="Single-stranded right-handed beta-helix, Pectin lyase-like"/>
    <property type="match status" value="1"/>
</dbReference>
<keyword evidence="3" id="KW-1185">Reference proteome</keyword>
<dbReference type="EMBL" id="FN649760">
    <property type="protein sequence ID" value="CBJ32091.1"/>
    <property type="molecule type" value="Genomic_DNA"/>
</dbReference>
<accession>D7FWK3</accession>
<dbReference type="Proteomes" id="UP000002630">
    <property type="component" value="Unassembled WGS sequence"/>
</dbReference>
<evidence type="ECO:0000256" key="1">
    <source>
        <dbReference type="SAM" id="MobiDB-lite"/>
    </source>
</evidence>
<dbReference type="InParanoid" id="D7FWK3"/>
<name>D7FWK3_ECTSI</name>
<dbReference type="OrthoDB" id="10317803at2759"/>
<organism evidence="2 3">
    <name type="scientific">Ectocarpus siliculosus</name>
    <name type="common">Brown alga</name>
    <name type="synonym">Conferva siliculosa</name>
    <dbReference type="NCBI Taxonomy" id="2880"/>
    <lineage>
        <taxon>Eukaryota</taxon>
        <taxon>Sar</taxon>
        <taxon>Stramenopiles</taxon>
        <taxon>Ochrophyta</taxon>
        <taxon>PX clade</taxon>
        <taxon>Phaeophyceae</taxon>
        <taxon>Ectocarpales</taxon>
        <taxon>Ectocarpaceae</taxon>
        <taxon>Ectocarpus</taxon>
    </lineage>
</organism>
<feature type="region of interest" description="Disordered" evidence="1">
    <location>
        <begin position="221"/>
        <end position="243"/>
    </location>
</feature>
<dbReference type="AlphaFoldDB" id="D7FWK3"/>
<evidence type="ECO:0000313" key="2">
    <source>
        <dbReference type="EMBL" id="CBJ32091.1"/>
    </source>
</evidence>